<keyword evidence="7" id="KW-1185">Reference proteome</keyword>
<dbReference type="Pfam" id="PF00067">
    <property type="entry name" value="p450"/>
    <property type="match status" value="1"/>
</dbReference>
<comment type="similarity">
    <text evidence="2 5">Belongs to the cytochrome P450 family.</text>
</comment>
<gene>
    <name evidence="6" type="ORF">LODBEIA_P39730</name>
</gene>
<evidence type="ECO:0000256" key="1">
    <source>
        <dbReference type="ARBA" id="ARBA00001971"/>
    </source>
</evidence>
<dbReference type="PROSITE" id="PS00086">
    <property type="entry name" value="CYTOCHROME_P450"/>
    <property type="match status" value="1"/>
</dbReference>
<dbReference type="Proteomes" id="UP001497383">
    <property type="component" value="Chromosome 5"/>
</dbReference>
<accession>A0ABP0ZNM3</accession>
<keyword evidence="5" id="KW-0560">Oxidoreductase</keyword>
<dbReference type="PANTHER" id="PTHR24305:SF166">
    <property type="entry name" value="CYTOCHROME P450 12A4, MITOCHONDRIAL-RELATED"/>
    <property type="match status" value="1"/>
</dbReference>
<dbReference type="Gene3D" id="1.10.630.10">
    <property type="entry name" value="Cytochrome P450"/>
    <property type="match status" value="1"/>
</dbReference>
<proteinExistence type="inferred from homology"/>
<dbReference type="InterPro" id="IPR036396">
    <property type="entry name" value="Cyt_P450_sf"/>
</dbReference>
<dbReference type="InterPro" id="IPR017972">
    <property type="entry name" value="Cyt_P450_CS"/>
</dbReference>
<keyword evidence="5" id="KW-0349">Heme</keyword>
<keyword evidence="4 5" id="KW-0408">Iron</keyword>
<dbReference type="InterPro" id="IPR050121">
    <property type="entry name" value="Cytochrome_P450_monoxygenase"/>
</dbReference>
<keyword evidence="3 5" id="KW-0479">Metal-binding</keyword>
<evidence type="ECO:0000256" key="4">
    <source>
        <dbReference type="ARBA" id="ARBA00023004"/>
    </source>
</evidence>
<dbReference type="GeneID" id="92209169"/>
<evidence type="ECO:0000256" key="5">
    <source>
        <dbReference type="RuleBase" id="RU000461"/>
    </source>
</evidence>
<evidence type="ECO:0000313" key="7">
    <source>
        <dbReference type="Proteomes" id="UP001497383"/>
    </source>
</evidence>
<organism evidence="6 7">
    <name type="scientific">Lodderomyces beijingensis</name>
    <dbReference type="NCBI Taxonomy" id="1775926"/>
    <lineage>
        <taxon>Eukaryota</taxon>
        <taxon>Fungi</taxon>
        <taxon>Dikarya</taxon>
        <taxon>Ascomycota</taxon>
        <taxon>Saccharomycotina</taxon>
        <taxon>Pichiomycetes</taxon>
        <taxon>Debaryomycetaceae</taxon>
        <taxon>Candida/Lodderomyces clade</taxon>
        <taxon>Lodderomyces</taxon>
    </lineage>
</organism>
<dbReference type="RefSeq" id="XP_066830911.1">
    <property type="nucleotide sequence ID" value="XM_066974142.1"/>
</dbReference>
<dbReference type="InterPro" id="IPR002403">
    <property type="entry name" value="Cyt_P450_E_grp-IV"/>
</dbReference>
<dbReference type="PRINTS" id="PR00385">
    <property type="entry name" value="P450"/>
</dbReference>
<evidence type="ECO:0000256" key="3">
    <source>
        <dbReference type="ARBA" id="ARBA00022723"/>
    </source>
</evidence>
<evidence type="ECO:0000313" key="6">
    <source>
        <dbReference type="EMBL" id="CAK9439873.1"/>
    </source>
</evidence>
<dbReference type="CDD" id="cd11059">
    <property type="entry name" value="CYP_fungal"/>
    <property type="match status" value="1"/>
</dbReference>
<evidence type="ECO:0008006" key="8">
    <source>
        <dbReference type="Google" id="ProtNLM"/>
    </source>
</evidence>
<dbReference type="SUPFAM" id="SSF48264">
    <property type="entry name" value="Cytochrome P450"/>
    <property type="match status" value="1"/>
</dbReference>
<comment type="cofactor">
    <cofactor evidence="1">
        <name>heme</name>
        <dbReference type="ChEBI" id="CHEBI:30413"/>
    </cofactor>
</comment>
<protein>
    <recommendedName>
        <fullName evidence="8">Cytochrome P450</fullName>
    </recommendedName>
</protein>
<sequence length="528" mass="60403">MWAVPGPYIHRVSRIPSLNYQRKHAWIRRVCQLHQQYGPVVLLSPNEVSVNGSDKFIHDIYTHNLPKSDFYANFTNHGGKDNIFASLANDKHLHYKKMIHKLYSKSAIFSKENDTRGVIVDATRKLIEVVHQSSISGQQPDIHCVKPQFNLHAKGHRKAWFNKSGRVRNLGIETFTLFGCLAMDVVSRFELGKDNGSDLMSNPQQRRIVMEHRIVSSMGFWTTLMPRFWEWAATKLVMQCLVDITQFQLNLYALAEKNLISNGKNSTTLQALNANGLHGEYAYSFLTDNLFAGHETTAVQLCYLAYELSRPAHAPLQAQLRQELVANFGRPTFKNDVIDDLEKLDKLPFLNALILENSRVHTSIPGAEPRVVDQNTYQVNNLKIPAGTIISCLPYALHREPSVFPDPDSFKPHRWLPLSNANESHEAYTSRIKLQQKYMMPFGKGIRMCLGMNIAQIEMKAAIANLYWHFHSQIDDDWCQVLDNDDPIKLGRDNVPSPGVTDQDLMCMNDYYTTSPVGDECWLRWFEN</sequence>
<dbReference type="InterPro" id="IPR001128">
    <property type="entry name" value="Cyt_P450"/>
</dbReference>
<name>A0ABP0ZNM3_9ASCO</name>
<keyword evidence="5" id="KW-0503">Monooxygenase</keyword>
<evidence type="ECO:0000256" key="2">
    <source>
        <dbReference type="ARBA" id="ARBA00010617"/>
    </source>
</evidence>
<dbReference type="PANTHER" id="PTHR24305">
    <property type="entry name" value="CYTOCHROME P450"/>
    <property type="match status" value="1"/>
</dbReference>
<dbReference type="EMBL" id="OZ022409">
    <property type="protein sequence ID" value="CAK9439873.1"/>
    <property type="molecule type" value="Genomic_DNA"/>
</dbReference>
<reference evidence="6 7" key="1">
    <citation type="submission" date="2024-03" db="EMBL/GenBank/DDBJ databases">
        <authorList>
            <person name="Brejova B."/>
        </authorList>
    </citation>
    <scope>NUCLEOTIDE SEQUENCE [LARGE SCALE GENOMIC DNA]</scope>
    <source>
        <strain evidence="6 7">CBS 14171</strain>
    </source>
</reference>
<dbReference type="PRINTS" id="PR00465">
    <property type="entry name" value="EP450IV"/>
</dbReference>